<keyword evidence="4" id="KW-1185">Reference proteome</keyword>
<feature type="zinc finger region" description="C3H1-type" evidence="1">
    <location>
        <begin position="106"/>
        <end position="133"/>
    </location>
</feature>
<comment type="caution">
    <text evidence="3">The sequence shown here is derived from an EMBL/GenBank/DDBJ whole genome shotgun (WGS) entry which is preliminary data.</text>
</comment>
<dbReference type="Proteomes" id="UP001642484">
    <property type="component" value="Unassembled WGS sequence"/>
</dbReference>
<dbReference type="EMBL" id="CAXAMN010019125">
    <property type="protein sequence ID" value="CAK9053759.1"/>
    <property type="molecule type" value="Genomic_DNA"/>
</dbReference>
<keyword evidence="1" id="KW-0862">Zinc</keyword>
<dbReference type="PROSITE" id="PS50103">
    <property type="entry name" value="ZF_C3H1"/>
    <property type="match status" value="1"/>
</dbReference>
<gene>
    <name evidence="3" type="ORF">CCMP2556_LOCUS26979</name>
</gene>
<evidence type="ECO:0000313" key="3">
    <source>
        <dbReference type="EMBL" id="CAK9053759.1"/>
    </source>
</evidence>
<reference evidence="3 4" key="1">
    <citation type="submission" date="2024-02" db="EMBL/GenBank/DDBJ databases">
        <authorList>
            <person name="Chen Y."/>
            <person name="Shah S."/>
            <person name="Dougan E. K."/>
            <person name="Thang M."/>
            <person name="Chan C."/>
        </authorList>
    </citation>
    <scope>NUCLEOTIDE SEQUENCE [LARGE SCALE GENOMIC DNA]</scope>
</reference>
<keyword evidence="1" id="KW-0479">Metal-binding</keyword>
<name>A0ABP0MQQ6_9DINO</name>
<accession>A0ABP0MQQ6</accession>
<sequence>MCAAAVLKWKVVAIGKFLVPFPEKGFMAKLLYRLSFIDVESSMSMVPMPRVQSCPNLVHRCDWPDWQSQIQVRTLCERSEHIGDETQATLKFPQPGASQGSHGHPDLCRRPCILFLHGKCQEGADCGFCHASHHRRVATFNRHQRKVLTSWSHVKLLEAVRPYVQDKVEAINHPGASVFLELIDRELAIRDRDDSASVGGVPREIRHTLAGMSLSGLVGTVCSKSVTGPFSQLLRKALIDLHQQVAGFEPQQLTGVASWLYEDVFG</sequence>
<proteinExistence type="predicted"/>
<evidence type="ECO:0000256" key="1">
    <source>
        <dbReference type="PROSITE-ProRule" id="PRU00723"/>
    </source>
</evidence>
<keyword evidence="1" id="KW-0863">Zinc-finger</keyword>
<organism evidence="3 4">
    <name type="scientific">Durusdinium trenchii</name>
    <dbReference type="NCBI Taxonomy" id="1381693"/>
    <lineage>
        <taxon>Eukaryota</taxon>
        <taxon>Sar</taxon>
        <taxon>Alveolata</taxon>
        <taxon>Dinophyceae</taxon>
        <taxon>Suessiales</taxon>
        <taxon>Symbiodiniaceae</taxon>
        <taxon>Durusdinium</taxon>
    </lineage>
</organism>
<dbReference type="InterPro" id="IPR000571">
    <property type="entry name" value="Znf_CCCH"/>
</dbReference>
<feature type="domain" description="C3H1-type" evidence="2">
    <location>
        <begin position="106"/>
        <end position="133"/>
    </location>
</feature>
<evidence type="ECO:0000259" key="2">
    <source>
        <dbReference type="PROSITE" id="PS50103"/>
    </source>
</evidence>
<evidence type="ECO:0000313" key="4">
    <source>
        <dbReference type="Proteomes" id="UP001642484"/>
    </source>
</evidence>
<protein>
    <recommendedName>
        <fullName evidence="2">C3H1-type domain-containing protein</fullName>
    </recommendedName>
</protein>